<feature type="domain" description="HTH hxlR-type" evidence="1">
    <location>
        <begin position="1"/>
        <end position="71"/>
    </location>
</feature>
<evidence type="ECO:0000313" key="3">
    <source>
        <dbReference type="Proteomes" id="UP000824225"/>
    </source>
</evidence>
<name>A0A9D2HCD9_9BACT</name>
<dbReference type="Pfam" id="PF01638">
    <property type="entry name" value="HxlR"/>
    <property type="match status" value="1"/>
</dbReference>
<evidence type="ECO:0000259" key="1">
    <source>
        <dbReference type="PROSITE" id="PS51118"/>
    </source>
</evidence>
<dbReference type="Gene3D" id="1.10.10.10">
    <property type="entry name" value="Winged helix-like DNA-binding domain superfamily/Winged helix DNA-binding domain"/>
    <property type="match status" value="1"/>
</dbReference>
<dbReference type="SUPFAM" id="SSF46785">
    <property type="entry name" value="Winged helix' DNA-binding domain"/>
    <property type="match status" value="1"/>
</dbReference>
<reference evidence="2" key="2">
    <citation type="submission" date="2021-04" db="EMBL/GenBank/DDBJ databases">
        <authorList>
            <person name="Gilroy R."/>
        </authorList>
    </citation>
    <scope>NUCLEOTIDE SEQUENCE</scope>
    <source>
        <strain evidence="2">CHK186-16707</strain>
    </source>
</reference>
<dbReference type="EMBL" id="DXAN01000001">
    <property type="protein sequence ID" value="HJA07601.1"/>
    <property type="molecule type" value="Genomic_DNA"/>
</dbReference>
<dbReference type="InterPro" id="IPR036388">
    <property type="entry name" value="WH-like_DNA-bd_sf"/>
</dbReference>
<sequence>MGATLTFISNKWKALRLRGLMPGTKRFGELNNSIGHVPHKVLTAQLRKMEATRFDSEGVCGSSAPCGIHID</sequence>
<reference evidence="2" key="1">
    <citation type="journal article" date="2021" name="PeerJ">
        <title>Extensive microbial diversity within the chicken gut microbiome revealed by metagenomics and culture.</title>
        <authorList>
            <person name="Gilroy R."/>
            <person name="Ravi A."/>
            <person name="Getino M."/>
            <person name="Pursley I."/>
            <person name="Horton D.L."/>
            <person name="Alikhan N.F."/>
            <person name="Baker D."/>
            <person name="Gharbi K."/>
            <person name="Hall N."/>
            <person name="Watson M."/>
            <person name="Adriaenssens E.M."/>
            <person name="Foster-Nyarko E."/>
            <person name="Jarju S."/>
            <person name="Secka A."/>
            <person name="Antonio M."/>
            <person name="Oren A."/>
            <person name="Chaudhuri R.R."/>
            <person name="La Ragione R."/>
            <person name="Hildebrand F."/>
            <person name="Pallen M.J."/>
        </authorList>
    </citation>
    <scope>NUCLEOTIDE SEQUENCE</scope>
    <source>
        <strain evidence="2">CHK186-16707</strain>
    </source>
</reference>
<proteinExistence type="predicted"/>
<gene>
    <name evidence="2" type="ORF">H9962_00200</name>
</gene>
<dbReference type="PROSITE" id="PS51118">
    <property type="entry name" value="HTH_HXLR"/>
    <property type="match status" value="1"/>
</dbReference>
<dbReference type="AlphaFoldDB" id="A0A9D2HCD9"/>
<dbReference type="InterPro" id="IPR036390">
    <property type="entry name" value="WH_DNA-bd_sf"/>
</dbReference>
<accession>A0A9D2HCD9</accession>
<comment type="caution">
    <text evidence="2">The sequence shown here is derived from an EMBL/GenBank/DDBJ whole genome shotgun (WGS) entry which is preliminary data.</text>
</comment>
<protein>
    <submittedName>
        <fullName evidence="2">Winged helix-turn-helix transcriptional regulator</fullName>
    </submittedName>
</protein>
<dbReference type="Proteomes" id="UP000824225">
    <property type="component" value="Unassembled WGS sequence"/>
</dbReference>
<organism evidence="2 3">
    <name type="scientific">Candidatus Mailhella merdigallinarum</name>
    <dbReference type="NCBI Taxonomy" id="2838658"/>
    <lineage>
        <taxon>Bacteria</taxon>
        <taxon>Pseudomonadati</taxon>
        <taxon>Thermodesulfobacteriota</taxon>
        <taxon>Desulfovibrionia</taxon>
        <taxon>Desulfovibrionales</taxon>
        <taxon>Desulfovibrionaceae</taxon>
        <taxon>Mailhella</taxon>
    </lineage>
</organism>
<dbReference type="InterPro" id="IPR002577">
    <property type="entry name" value="HTH_HxlR"/>
</dbReference>
<evidence type="ECO:0000313" key="2">
    <source>
        <dbReference type="EMBL" id="HJA07601.1"/>
    </source>
</evidence>